<protein>
    <submittedName>
        <fullName evidence="1">Nucleotidyltransferase substrate binding like family protein</fullName>
    </submittedName>
</protein>
<sequence>MISHTYDEKLADEIYRRIRNYVPVIKELLNTIDSSLKNKI</sequence>
<dbReference type="Gene3D" id="1.20.120.330">
    <property type="entry name" value="Nucleotidyltransferases domain 2"/>
    <property type="match status" value="1"/>
</dbReference>
<dbReference type="EMBL" id="LAOI01000001">
    <property type="protein sequence ID" value="KJV90618.1"/>
    <property type="molecule type" value="Genomic_DNA"/>
</dbReference>
<reference evidence="1 2" key="1">
    <citation type="submission" date="2015-02" db="EMBL/GenBank/DDBJ databases">
        <title>Genome Sequencing of Rickettsiales.</title>
        <authorList>
            <person name="Daugherty S.C."/>
            <person name="Su Q."/>
            <person name="Abolude K."/>
            <person name="Beier-Sexton M."/>
            <person name="Carlyon J.A."/>
            <person name="Carter R."/>
            <person name="Day N.P."/>
            <person name="Dumler S.J."/>
            <person name="Dyachenko V."/>
            <person name="Godinez A."/>
            <person name="Kurtti T.J."/>
            <person name="Lichay M."/>
            <person name="Mullins K.E."/>
            <person name="Ott S."/>
            <person name="Pappas-Brown V."/>
            <person name="Paris D.H."/>
            <person name="Patel P."/>
            <person name="Richards A.L."/>
            <person name="Sadzewicz L."/>
            <person name="Sears K."/>
            <person name="Seidman D."/>
            <person name="Sengamalay N."/>
            <person name="Stenos J."/>
            <person name="Tallon L.J."/>
            <person name="Vincent G."/>
            <person name="Fraser C.M."/>
            <person name="Munderloh U."/>
            <person name="Dunning-Hotopp J.C."/>
        </authorList>
    </citation>
    <scope>NUCLEOTIDE SEQUENCE [LARGE SCALE GENOMIC DNA]</scope>
    <source>
        <strain evidence="1 2">RML An4</strain>
    </source>
</reference>
<gene>
    <name evidence="1" type="ORF">RBEAN4_1626</name>
</gene>
<accession>A0A0F3QDM3</accession>
<keyword evidence="1" id="KW-0808">Transferase</keyword>
<organism evidence="1 2">
    <name type="scientific">Rickettsia bellii str. RML An4</name>
    <dbReference type="NCBI Taxonomy" id="1359193"/>
    <lineage>
        <taxon>Bacteria</taxon>
        <taxon>Pseudomonadati</taxon>
        <taxon>Pseudomonadota</taxon>
        <taxon>Alphaproteobacteria</taxon>
        <taxon>Rickettsiales</taxon>
        <taxon>Rickettsiaceae</taxon>
        <taxon>Rickettsieae</taxon>
        <taxon>Rickettsia</taxon>
        <taxon>belli group</taxon>
    </lineage>
</organism>
<dbReference type="GO" id="GO:0016740">
    <property type="term" value="F:transferase activity"/>
    <property type="evidence" value="ECO:0007669"/>
    <property type="project" value="UniProtKB-KW"/>
</dbReference>
<comment type="caution">
    <text evidence="1">The sequence shown here is derived from an EMBL/GenBank/DDBJ whole genome shotgun (WGS) entry which is preliminary data.</text>
</comment>
<dbReference type="SUPFAM" id="SSF81593">
    <property type="entry name" value="Nucleotidyltransferase substrate binding subunit/domain"/>
    <property type="match status" value="1"/>
</dbReference>
<dbReference type="AlphaFoldDB" id="A0A0F3QDM3"/>
<dbReference type="Proteomes" id="UP000033661">
    <property type="component" value="Unassembled WGS sequence"/>
</dbReference>
<evidence type="ECO:0000313" key="2">
    <source>
        <dbReference type="Proteomes" id="UP000033661"/>
    </source>
</evidence>
<proteinExistence type="predicted"/>
<name>A0A0F3QDM3_RICBE</name>
<evidence type="ECO:0000313" key="1">
    <source>
        <dbReference type="EMBL" id="KJV90618.1"/>
    </source>
</evidence>
<dbReference type="PATRIC" id="fig|1359193.3.peg.1577"/>
<keyword evidence="2" id="KW-1185">Reference proteome</keyword>